<protein>
    <submittedName>
        <fullName evidence="1">Uncharacterized protein</fullName>
    </submittedName>
</protein>
<name>A0A6J5L446_9CAUD</name>
<reference evidence="1" key="1">
    <citation type="submission" date="2020-04" db="EMBL/GenBank/DDBJ databases">
        <authorList>
            <person name="Chiriac C."/>
            <person name="Salcher M."/>
            <person name="Ghai R."/>
            <person name="Kavagutti S V."/>
        </authorList>
    </citation>
    <scope>NUCLEOTIDE SEQUENCE</scope>
</reference>
<proteinExistence type="predicted"/>
<sequence length="79" mass="9050">MSTLRWEWSGDKELHLHKDGAPVVVLRKTTKGGTAWWLHHPDGRPLLDTHRGESQVYRLDKQSAQRSAEAFARGETVYP</sequence>
<accession>A0A6J5L446</accession>
<dbReference type="EMBL" id="LR796230">
    <property type="protein sequence ID" value="CAB4128053.1"/>
    <property type="molecule type" value="Genomic_DNA"/>
</dbReference>
<organism evidence="1">
    <name type="scientific">uncultured Caudovirales phage</name>
    <dbReference type="NCBI Taxonomy" id="2100421"/>
    <lineage>
        <taxon>Viruses</taxon>
        <taxon>Duplodnaviria</taxon>
        <taxon>Heunggongvirae</taxon>
        <taxon>Uroviricota</taxon>
        <taxon>Caudoviricetes</taxon>
        <taxon>Peduoviridae</taxon>
        <taxon>Maltschvirus</taxon>
        <taxon>Maltschvirus maltsch</taxon>
    </lineage>
</organism>
<evidence type="ECO:0000313" key="1">
    <source>
        <dbReference type="EMBL" id="CAB4128053.1"/>
    </source>
</evidence>
<gene>
    <name evidence="1" type="ORF">UFOVP114_6</name>
</gene>